<evidence type="ECO:0000256" key="1">
    <source>
        <dbReference type="SAM" id="MobiDB-lite"/>
    </source>
</evidence>
<reference evidence="2 3" key="1">
    <citation type="journal article" date="2021" name="BMC Genomics">
        <title>Datura genome reveals duplications of psychoactive alkaloid biosynthetic genes and high mutation rate following tissue culture.</title>
        <authorList>
            <person name="Rajewski A."/>
            <person name="Carter-House D."/>
            <person name="Stajich J."/>
            <person name="Litt A."/>
        </authorList>
    </citation>
    <scope>NUCLEOTIDE SEQUENCE [LARGE SCALE GENOMIC DNA]</scope>
    <source>
        <strain evidence="2">AR-01</strain>
    </source>
</reference>
<feature type="non-terminal residue" evidence="2">
    <location>
        <position position="66"/>
    </location>
</feature>
<feature type="compositionally biased region" description="Basic and acidic residues" evidence="1">
    <location>
        <begin position="41"/>
        <end position="57"/>
    </location>
</feature>
<accession>A0ABS8VMV6</accession>
<dbReference type="EMBL" id="JACEIK010005109">
    <property type="protein sequence ID" value="MCE0480733.1"/>
    <property type="molecule type" value="Genomic_DNA"/>
</dbReference>
<gene>
    <name evidence="2" type="ORF">HAX54_037825</name>
</gene>
<proteinExistence type="predicted"/>
<sequence length="66" mass="7508">MNEDELEELWQTQRDAVNHDLSEKLETTKNSLQDGDQVIHDEAAEHTSEEDSQKEDGVEANLEEGP</sequence>
<dbReference type="Proteomes" id="UP000823775">
    <property type="component" value="Unassembled WGS sequence"/>
</dbReference>
<keyword evidence="3" id="KW-1185">Reference proteome</keyword>
<evidence type="ECO:0000313" key="3">
    <source>
        <dbReference type="Proteomes" id="UP000823775"/>
    </source>
</evidence>
<evidence type="ECO:0000313" key="2">
    <source>
        <dbReference type="EMBL" id="MCE0480733.1"/>
    </source>
</evidence>
<comment type="caution">
    <text evidence="2">The sequence shown here is derived from an EMBL/GenBank/DDBJ whole genome shotgun (WGS) entry which is preliminary data.</text>
</comment>
<name>A0ABS8VMV6_DATST</name>
<feature type="region of interest" description="Disordered" evidence="1">
    <location>
        <begin position="41"/>
        <end position="66"/>
    </location>
</feature>
<protein>
    <submittedName>
        <fullName evidence="2">Uncharacterized protein</fullName>
    </submittedName>
</protein>
<organism evidence="2 3">
    <name type="scientific">Datura stramonium</name>
    <name type="common">Jimsonweed</name>
    <name type="synonym">Common thornapple</name>
    <dbReference type="NCBI Taxonomy" id="4076"/>
    <lineage>
        <taxon>Eukaryota</taxon>
        <taxon>Viridiplantae</taxon>
        <taxon>Streptophyta</taxon>
        <taxon>Embryophyta</taxon>
        <taxon>Tracheophyta</taxon>
        <taxon>Spermatophyta</taxon>
        <taxon>Magnoliopsida</taxon>
        <taxon>eudicotyledons</taxon>
        <taxon>Gunneridae</taxon>
        <taxon>Pentapetalae</taxon>
        <taxon>asterids</taxon>
        <taxon>lamiids</taxon>
        <taxon>Solanales</taxon>
        <taxon>Solanaceae</taxon>
        <taxon>Solanoideae</taxon>
        <taxon>Datureae</taxon>
        <taxon>Datura</taxon>
    </lineage>
</organism>